<dbReference type="EMBL" id="LQRA01000077">
    <property type="protein sequence ID" value="KZE74719.1"/>
    <property type="molecule type" value="Genomic_DNA"/>
</dbReference>
<protein>
    <submittedName>
        <fullName evidence="1">Uncharacterized protein</fullName>
    </submittedName>
</protein>
<keyword evidence="2" id="KW-1185">Reference proteome</keyword>
<evidence type="ECO:0000313" key="2">
    <source>
        <dbReference type="Proteomes" id="UP000076563"/>
    </source>
</evidence>
<name>A0A165QEV7_9BACL</name>
<organism evidence="1 2">
    <name type="scientific">Paenibacillus elgii</name>
    <dbReference type="NCBI Taxonomy" id="189691"/>
    <lineage>
        <taxon>Bacteria</taxon>
        <taxon>Bacillati</taxon>
        <taxon>Bacillota</taxon>
        <taxon>Bacilli</taxon>
        <taxon>Bacillales</taxon>
        <taxon>Paenibacillaceae</taxon>
        <taxon>Paenibacillus</taxon>
    </lineage>
</organism>
<accession>A0A165QEV7</accession>
<reference evidence="2" key="1">
    <citation type="submission" date="2016-01" db="EMBL/GenBank/DDBJ databases">
        <title>Draft genome of Chromobacterium sp. F49.</title>
        <authorList>
            <person name="Hong K.W."/>
        </authorList>
    </citation>
    <scope>NUCLEOTIDE SEQUENCE [LARGE SCALE GENOMIC DNA]</scope>
    <source>
        <strain evidence="2">M63</strain>
    </source>
</reference>
<gene>
    <name evidence="1" type="ORF">AV654_03165</name>
</gene>
<evidence type="ECO:0000313" key="1">
    <source>
        <dbReference type="EMBL" id="KZE74719.1"/>
    </source>
</evidence>
<sequence>MIPPWAGGADCSGAFAAGGEEHPALAAKAATKNRPISFLFPAADEAFGLECSCLFILIRSHSKEITS</sequence>
<dbReference type="AlphaFoldDB" id="A0A165QEV7"/>
<proteinExistence type="predicted"/>
<comment type="caution">
    <text evidence="1">The sequence shown here is derived from an EMBL/GenBank/DDBJ whole genome shotgun (WGS) entry which is preliminary data.</text>
</comment>
<dbReference type="Proteomes" id="UP000076563">
    <property type="component" value="Unassembled WGS sequence"/>
</dbReference>